<feature type="transmembrane region" description="Helical" evidence="1">
    <location>
        <begin position="142"/>
        <end position="168"/>
    </location>
</feature>
<dbReference type="Pfam" id="PF09586">
    <property type="entry name" value="YfhO"/>
    <property type="match status" value="1"/>
</dbReference>
<feature type="transmembrane region" description="Helical" evidence="1">
    <location>
        <begin position="18"/>
        <end position="37"/>
    </location>
</feature>
<dbReference type="PANTHER" id="PTHR38454:SF1">
    <property type="entry name" value="INTEGRAL MEMBRANE PROTEIN"/>
    <property type="match status" value="1"/>
</dbReference>
<feature type="transmembrane region" description="Helical" evidence="1">
    <location>
        <begin position="317"/>
        <end position="346"/>
    </location>
</feature>
<feature type="transmembrane region" description="Helical" evidence="1">
    <location>
        <begin position="479"/>
        <end position="497"/>
    </location>
</feature>
<keyword evidence="3" id="KW-1185">Reference proteome</keyword>
<evidence type="ECO:0000313" key="2">
    <source>
        <dbReference type="EMBL" id="WEG73572.1"/>
    </source>
</evidence>
<feature type="transmembrane region" description="Helical" evidence="1">
    <location>
        <begin position="509"/>
        <end position="526"/>
    </location>
</feature>
<gene>
    <name evidence="2" type="ORF">OL234_01305</name>
</gene>
<feature type="transmembrane region" description="Helical" evidence="1">
    <location>
        <begin position="532"/>
        <end position="553"/>
    </location>
</feature>
<dbReference type="RefSeq" id="WP_275469371.1">
    <property type="nucleotide sequence ID" value="NZ_CP110232.1"/>
</dbReference>
<dbReference type="AlphaFoldDB" id="A0AAF0CVE5"/>
<feature type="transmembrane region" description="Helical" evidence="1">
    <location>
        <begin position="236"/>
        <end position="258"/>
    </location>
</feature>
<keyword evidence="1" id="KW-0812">Transmembrane</keyword>
<feature type="transmembrane region" description="Helical" evidence="1">
    <location>
        <begin position="358"/>
        <end position="384"/>
    </location>
</feature>
<feature type="transmembrane region" description="Helical" evidence="1">
    <location>
        <begin position="102"/>
        <end position="122"/>
    </location>
</feature>
<accession>A0AAF0CVE5</accession>
<feature type="transmembrane region" description="Helical" evidence="1">
    <location>
        <begin position="451"/>
        <end position="473"/>
    </location>
</feature>
<dbReference type="PANTHER" id="PTHR38454">
    <property type="entry name" value="INTEGRAL MEMBRANE PROTEIN-RELATED"/>
    <property type="match status" value="1"/>
</dbReference>
<protein>
    <submittedName>
        <fullName evidence="2">YfhO family protein</fullName>
    </submittedName>
</protein>
<dbReference type="InterPro" id="IPR018580">
    <property type="entry name" value="Uncharacterised_YfhO"/>
</dbReference>
<evidence type="ECO:0000256" key="1">
    <source>
        <dbReference type="SAM" id="Phobius"/>
    </source>
</evidence>
<feature type="transmembrane region" description="Helical" evidence="1">
    <location>
        <begin position="1028"/>
        <end position="1051"/>
    </location>
</feature>
<organism evidence="2 3">
    <name type="scientific">Vagococcus intermedius</name>
    <dbReference type="NCBI Taxonomy" id="2991418"/>
    <lineage>
        <taxon>Bacteria</taxon>
        <taxon>Bacillati</taxon>
        <taxon>Bacillota</taxon>
        <taxon>Bacilli</taxon>
        <taxon>Lactobacillales</taxon>
        <taxon>Enterococcaceae</taxon>
        <taxon>Vagococcus</taxon>
    </lineage>
</organism>
<evidence type="ECO:0000313" key="3">
    <source>
        <dbReference type="Proteomes" id="UP001179647"/>
    </source>
</evidence>
<keyword evidence="1" id="KW-1133">Transmembrane helix</keyword>
<feature type="transmembrane region" description="Helical" evidence="1">
    <location>
        <begin position="292"/>
        <end position="310"/>
    </location>
</feature>
<dbReference type="Proteomes" id="UP001179647">
    <property type="component" value="Chromosome"/>
</dbReference>
<proteinExistence type="predicted"/>
<name>A0AAF0CVE5_9ENTE</name>
<feature type="transmembrane region" description="Helical" evidence="1">
    <location>
        <begin position="49"/>
        <end position="66"/>
    </location>
</feature>
<feature type="transmembrane region" description="Helical" evidence="1">
    <location>
        <begin position="78"/>
        <end position="96"/>
    </location>
</feature>
<dbReference type="EMBL" id="CP110232">
    <property type="protein sequence ID" value="WEG73572.1"/>
    <property type="molecule type" value="Genomic_DNA"/>
</dbReference>
<keyword evidence="1" id="KW-0472">Membrane</keyword>
<reference evidence="2" key="1">
    <citation type="submission" date="2022-10" db="EMBL/GenBank/DDBJ databases">
        <title>Vagococcus sp. isolated from poultry meat.</title>
        <authorList>
            <person name="Johansson P."/>
            <person name="Bjorkroth J."/>
        </authorList>
    </citation>
    <scope>NUCLEOTIDE SEQUENCE</scope>
    <source>
        <strain evidence="2">STAA11</strain>
    </source>
</reference>
<feature type="transmembrane region" description="Helical" evidence="1">
    <location>
        <begin position="565"/>
        <end position="583"/>
    </location>
</feature>
<dbReference type="KEGG" id="vie:OL234_01305"/>
<feature type="transmembrane region" description="Helical" evidence="1">
    <location>
        <begin position="424"/>
        <end position="444"/>
    </location>
</feature>
<sequence>MCKDLKEGPLIEKLIKKYIARALLLVVVSLIFFLSLYGLTEWGYQSINNISWLLAIIGVNLVYYNSNKEGYMRNKYRILYIVFILATYALESFFLFGGIHIINFPILASKILSSILILSLIYTIKKISDNIYSPTLAKSNFIILYTLLFIGITSIVFFPVIFGGYALVYEGDGFSQHYTLFKNFREELLSIIKNGEFPAMWDWTYGVGSSWFSKYVYYNLGDIFSYLSILSPTKYLVQWFSFLVLLRAYLAGIAYYIFARTKLKGQTALIVTSIAYAYSPLVIMNITRHPFFINVMIIFPLLLLGIDLVVKNKKINLFILITAWAIINNFYFAWLMAIGGLLYLVLLYFNVYQKKESFWLFIKPFIVALFIVIGLVSVYIIPVLYNVSLMSRGEDIFANDLMIYNMQYYFRLPLDLINMNGGRALNFFGGYSVVFVLASVFIFRRIKEYRVLAGSLIIGIIIVLSPYLASIMSGMGSPVQRWMLIWNVPIALSIGFVLDNLKNIQKKDLTISIWLYILIIILSFIGEKFKMAQLNLTLPLICMMLCLVIIFCNKLNLLTLKMSKLCLAAIIIFNIFGNVWSYHSYNSIARIDKHTRTADYLEKSIADSFVGVENIIQTKPDQRLHMSNVDRLIPTKFFRGNTSSLLGVYQLNSYNSIENKYLNTMLYEGFGNENFPSAPFVVTKDMPILLRFMGVKYYVSKTNSYHPSGYEKIEEKESSKDIEITKANSVVPFAYASQDSILESEAEKLSQPARLNMLLDTVVTKNKTDISSHYKPKYDEVKQKIIKIKDKSTGEELKAIDNRYTFLAGHDYNVELDVEYLDKKDVFLSFDEASPVFVPKEMRLKRINTGNRTPYDNLKFYINNMFLFDDASINFRVKGTELVQGIYSEGKLSGNGYRKIKRQSYYMGKLDNNMSSSVSFSNKSENDLRISNLHFLTLQQDENIINKKIEKLNLNRLKNIKFTKNKVEGIISTKGTAMLATKIPYQPGWQAKVNGKVTDIQCVNYGFAGIELDSGDNEVVFTYQEPGLLIGLAITCSTLLILLISLGYMALSKSEKK</sequence>